<keyword evidence="3" id="KW-1185">Reference proteome</keyword>
<evidence type="ECO:0000313" key="2">
    <source>
        <dbReference type="EMBL" id="PPQ63764.1"/>
    </source>
</evidence>
<dbReference type="OrthoDB" id="2591256at2759"/>
<gene>
    <name evidence="2" type="ORF">CVT24_004273</name>
</gene>
<accession>A0A409VA89</accession>
<keyword evidence="1" id="KW-0732">Signal</keyword>
<comment type="caution">
    <text evidence="2">The sequence shown here is derived from an EMBL/GenBank/DDBJ whole genome shotgun (WGS) entry which is preliminary data.</text>
</comment>
<protein>
    <submittedName>
        <fullName evidence="2">Uncharacterized protein</fullName>
    </submittedName>
</protein>
<evidence type="ECO:0000313" key="3">
    <source>
        <dbReference type="Proteomes" id="UP000284842"/>
    </source>
</evidence>
<feature type="chain" id="PRO_5019079683" evidence="1">
    <location>
        <begin position="24"/>
        <end position="816"/>
    </location>
</feature>
<sequence length="816" mass="88421">MLRLPFCLLFLHVLCLSTSLVQGIPSDLPKNPPLPHNNQPTTFHVTSGANDNYFYRDHITTAQLLLTNAANAPVNTTRRLVAALPAGNNGALVYFLPFQADRQTGPGLLNNGPSSPGGLPVNINLINGTLTSTAAPDGNVGIQADVAFRTSATLGVTIVGAVRALRGKFYLASITIHQFIHLHTYFTADYVEGAGTMHEIFNYTLLEHSSTAVRLHRQYINATTTSAVQRNPSTRSKSQQSFKSVDLYLSIPPGSSVKFSVTPTTNGALSPPKIDIIVPPRAISGPQNIADTRNAVRFRVVTNETSLVGFDTDDLFMTPDQGTTTTLQGVLKGLSGKEDVIEQVRITALGVYLDRCLMFTAFAQVSFLTFQDKFVAGGWRFLTYFGRDSLIALRMLMPILTPDAIEAALGAVIERANSTGALCHEETIGDYASFVNIGNGRPDLGNTPFYDYKGQNRSSEFMSKEAVLQQGKYLDIVNRISSYNINRALPFYQASTTSVSNLLAFRPGQPVGNWRDSNQGTGYGTIPFDVNVALVPANLRAINSLIGAGILKSQDLDISTSGVDLIAVANKWEQDVPGLFEVTVSGEDAESRLLDFVQEVGLDQGLLATNNTSSAQTDVSFYALSLMPDGAPVQVLNSDLGFNLMYGTNLSAVFMGRVADALTAYPRGLLTNIGMVVANPAYDSNRTNVHVLDRTAYHGTVVWSFQQALMAGGLARQLSFCGNLNTTIVDITPPLEQPLWCDDAELLARLKEGQDRLWMSINGAAANIYSEVWSYSFDNSTKTFQVADLANLSPDGTESDAIQLWSYGFLGLIEPR</sequence>
<dbReference type="InParanoid" id="A0A409VA89"/>
<evidence type="ECO:0000256" key="1">
    <source>
        <dbReference type="SAM" id="SignalP"/>
    </source>
</evidence>
<dbReference type="Proteomes" id="UP000284842">
    <property type="component" value="Unassembled WGS sequence"/>
</dbReference>
<name>A0A409VA89_9AGAR</name>
<feature type="signal peptide" evidence="1">
    <location>
        <begin position="1"/>
        <end position="23"/>
    </location>
</feature>
<reference evidence="2 3" key="1">
    <citation type="journal article" date="2018" name="Evol. Lett.">
        <title>Horizontal gene cluster transfer increased hallucinogenic mushroom diversity.</title>
        <authorList>
            <person name="Reynolds H.T."/>
            <person name="Vijayakumar V."/>
            <person name="Gluck-Thaler E."/>
            <person name="Korotkin H.B."/>
            <person name="Matheny P.B."/>
            <person name="Slot J.C."/>
        </authorList>
    </citation>
    <scope>NUCLEOTIDE SEQUENCE [LARGE SCALE GENOMIC DNA]</scope>
    <source>
        <strain evidence="2 3">2629</strain>
    </source>
</reference>
<proteinExistence type="predicted"/>
<organism evidence="2 3">
    <name type="scientific">Panaeolus cyanescens</name>
    <dbReference type="NCBI Taxonomy" id="181874"/>
    <lineage>
        <taxon>Eukaryota</taxon>
        <taxon>Fungi</taxon>
        <taxon>Dikarya</taxon>
        <taxon>Basidiomycota</taxon>
        <taxon>Agaricomycotina</taxon>
        <taxon>Agaricomycetes</taxon>
        <taxon>Agaricomycetidae</taxon>
        <taxon>Agaricales</taxon>
        <taxon>Agaricineae</taxon>
        <taxon>Galeropsidaceae</taxon>
        <taxon>Panaeolus</taxon>
    </lineage>
</organism>
<dbReference type="EMBL" id="NHTK01006111">
    <property type="protein sequence ID" value="PPQ63764.1"/>
    <property type="molecule type" value="Genomic_DNA"/>
</dbReference>
<dbReference type="AlphaFoldDB" id="A0A409VA89"/>